<dbReference type="Pfam" id="PF07655">
    <property type="entry name" value="Secretin_N_2"/>
    <property type="match status" value="1"/>
</dbReference>
<protein>
    <submittedName>
        <fullName evidence="7">Pilus (MSHA type) biogenesis protein MshL</fullName>
    </submittedName>
</protein>
<name>A0A975HHL2_9GAMM</name>
<reference evidence="7" key="1">
    <citation type="submission" date="2021-03" db="EMBL/GenBank/DDBJ databases">
        <title>Description of Psychrosphaera ytuae sp. nov. isolated from deep sea sediment of South China Sea.</title>
        <authorList>
            <person name="Zhang J."/>
            <person name="Xu X.-D."/>
        </authorList>
    </citation>
    <scope>NUCLEOTIDE SEQUENCE</scope>
    <source>
        <strain evidence="7">MTZ26</strain>
    </source>
</reference>
<dbReference type="GO" id="GO:0009306">
    <property type="term" value="P:protein secretion"/>
    <property type="evidence" value="ECO:0007669"/>
    <property type="project" value="InterPro"/>
</dbReference>
<keyword evidence="3" id="KW-0998">Cell outer membrane</keyword>
<dbReference type="GO" id="GO:0015627">
    <property type="term" value="C:type II protein secretion system complex"/>
    <property type="evidence" value="ECO:0007669"/>
    <property type="project" value="TreeGrafter"/>
</dbReference>
<dbReference type="GO" id="GO:0009297">
    <property type="term" value="P:pilus assembly"/>
    <property type="evidence" value="ECO:0007669"/>
    <property type="project" value="InterPro"/>
</dbReference>
<evidence type="ECO:0000256" key="3">
    <source>
        <dbReference type="ARBA" id="ARBA00023237"/>
    </source>
</evidence>
<keyword evidence="1" id="KW-0813">Transport</keyword>
<dbReference type="Gene3D" id="3.55.50.30">
    <property type="match status" value="1"/>
</dbReference>
<keyword evidence="8" id="KW-1185">Reference proteome</keyword>
<dbReference type="SMART" id="SM00965">
    <property type="entry name" value="STN"/>
    <property type="match status" value="1"/>
</dbReference>
<dbReference type="Proteomes" id="UP000682739">
    <property type="component" value="Chromosome"/>
</dbReference>
<feature type="signal peptide" evidence="5">
    <location>
        <begin position="1"/>
        <end position="22"/>
    </location>
</feature>
<dbReference type="GO" id="GO:0019867">
    <property type="term" value="C:outer membrane"/>
    <property type="evidence" value="ECO:0007669"/>
    <property type="project" value="InterPro"/>
</dbReference>
<dbReference type="PRINTS" id="PR00811">
    <property type="entry name" value="BCTERIALGSPD"/>
</dbReference>
<keyword evidence="5" id="KW-0732">Signal</keyword>
<gene>
    <name evidence="7" type="primary">mshL</name>
    <name evidence="7" type="ORF">J1N51_10560</name>
</gene>
<dbReference type="EMBL" id="CP072110">
    <property type="protein sequence ID" value="QTH63178.1"/>
    <property type="molecule type" value="Genomic_DNA"/>
</dbReference>
<dbReference type="InterPro" id="IPR004846">
    <property type="entry name" value="T2SS/T3SS_dom"/>
</dbReference>
<dbReference type="NCBIfam" id="TIGR02519">
    <property type="entry name" value="pilus_MshL"/>
    <property type="match status" value="1"/>
</dbReference>
<evidence type="ECO:0000256" key="2">
    <source>
        <dbReference type="ARBA" id="ARBA00023136"/>
    </source>
</evidence>
<dbReference type="PANTHER" id="PTHR30332">
    <property type="entry name" value="PROBABLE GENERAL SECRETION PATHWAY PROTEIN D"/>
    <property type="match status" value="1"/>
</dbReference>
<proteinExistence type="predicted"/>
<evidence type="ECO:0000256" key="4">
    <source>
        <dbReference type="SAM" id="MobiDB-lite"/>
    </source>
</evidence>
<keyword evidence="2" id="KW-0472">Membrane</keyword>
<dbReference type="KEGG" id="psym:J1N51_10560"/>
<evidence type="ECO:0000256" key="1">
    <source>
        <dbReference type="ARBA" id="ARBA00022448"/>
    </source>
</evidence>
<dbReference type="InterPro" id="IPR001775">
    <property type="entry name" value="GspD/PilQ"/>
</dbReference>
<accession>A0A975HHL2</accession>
<dbReference type="RefSeq" id="WP_208831135.1">
    <property type="nucleotide sequence ID" value="NZ_CP072110.1"/>
</dbReference>
<evidence type="ECO:0000313" key="7">
    <source>
        <dbReference type="EMBL" id="QTH63178.1"/>
    </source>
</evidence>
<feature type="chain" id="PRO_5037685939" evidence="5">
    <location>
        <begin position="23"/>
        <end position="559"/>
    </location>
</feature>
<dbReference type="Pfam" id="PF00263">
    <property type="entry name" value="Secretin"/>
    <property type="match status" value="1"/>
</dbReference>
<feature type="compositionally biased region" description="Low complexity" evidence="4">
    <location>
        <begin position="191"/>
        <end position="224"/>
    </location>
</feature>
<evidence type="ECO:0000259" key="6">
    <source>
        <dbReference type="SMART" id="SM00965"/>
    </source>
</evidence>
<dbReference type="PROSITE" id="PS51257">
    <property type="entry name" value="PROKAR_LIPOPROTEIN"/>
    <property type="match status" value="1"/>
</dbReference>
<dbReference type="InterPro" id="IPR013358">
    <property type="entry name" value="Pilus_biogenesis_MshL"/>
</dbReference>
<sequence length="559" mass="60426">MKNKLNQLKPFALSALVTSLLAGCSLTSSPNKSEEVHSVFNEPAQPQQSSELVVPDSVNADLMMPASSSIDVAALEDRFNVSANNVPVKPFLQGLVTDSPYSVAFHPNVDANISLDLKDVTIQEVVDLLSSLYPLDIQFRGKVIQVYPATIKTETIAINYLMLKRFGMTSTNINSGGIVNQNEQSGGLGNGNNRNNFQQGGFGNQGSSLGGNNMMGMSQGNGSNIQTSSESDFWTELEDTLKMIMRSTDESDAKVVVSPQSGLITVRGLTSDIQAVKDFIKRSEQNLSRQVILEAKIVEVALNDDYQQGINWTNVLANSGSTNITFNTSAGTFGNDLSATLGGLTSLSFANADFSGVVNLLQTQGNVQVLSSPRVTATNNQKAVIKVGEDEYFVTDVSNTTVTGTATSTTPEINLEPFFSGIALDVTPQISEQGEVILHVHPSVTEIDEQQKVVTLNEEQYILPLAQSNIRESDTVIKAKSGEIVVIGGLMQTMTTNGESRVPYLGAIPVLGNLFKTKQDTQRKKELVILLKPTVVGTGTWQEQMKRSADILKRWYGDQ</sequence>
<dbReference type="InterPro" id="IPR011662">
    <property type="entry name" value="Secretin/TonB_short_N"/>
</dbReference>
<dbReference type="PANTHER" id="PTHR30332:SF17">
    <property type="entry name" value="TYPE IV PILIATION SYSTEM PROTEIN DR_0774-RELATED"/>
    <property type="match status" value="1"/>
</dbReference>
<dbReference type="AlphaFoldDB" id="A0A975HHL2"/>
<evidence type="ECO:0000256" key="5">
    <source>
        <dbReference type="SAM" id="SignalP"/>
    </source>
</evidence>
<feature type="region of interest" description="Disordered" evidence="4">
    <location>
        <begin position="184"/>
        <end position="229"/>
    </location>
</feature>
<organism evidence="7 8">
    <name type="scientific">Psychrosphaera ytuae</name>
    <dbReference type="NCBI Taxonomy" id="2820710"/>
    <lineage>
        <taxon>Bacteria</taxon>
        <taxon>Pseudomonadati</taxon>
        <taxon>Pseudomonadota</taxon>
        <taxon>Gammaproteobacteria</taxon>
        <taxon>Alteromonadales</taxon>
        <taxon>Pseudoalteromonadaceae</taxon>
        <taxon>Psychrosphaera</taxon>
    </lineage>
</organism>
<evidence type="ECO:0000313" key="8">
    <source>
        <dbReference type="Proteomes" id="UP000682739"/>
    </source>
</evidence>
<feature type="domain" description="Secretin/TonB short N-terminal" evidence="6">
    <location>
        <begin position="101"/>
        <end position="149"/>
    </location>
</feature>
<dbReference type="InterPro" id="IPR050810">
    <property type="entry name" value="Bact_Secretion_Sys_Channel"/>
</dbReference>
<dbReference type="InterPro" id="IPR011514">
    <property type="entry name" value="Secretin_N_2"/>
</dbReference>